<keyword evidence="2" id="KW-1185">Reference proteome</keyword>
<comment type="caution">
    <text evidence="1">The sequence shown here is derived from an EMBL/GenBank/DDBJ whole genome shotgun (WGS) entry which is preliminary data.</text>
</comment>
<gene>
    <name evidence="1" type="ORF">PHMEG_00030201</name>
</gene>
<proteinExistence type="predicted"/>
<accession>A0A225V1R9</accession>
<evidence type="ECO:0000313" key="1">
    <source>
        <dbReference type="EMBL" id="OWY98907.1"/>
    </source>
</evidence>
<organism evidence="1 2">
    <name type="scientific">Phytophthora megakarya</name>
    <dbReference type="NCBI Taxonomy" id="4795"/>
    <lineage>
        <taxon>Eukaryota</taxon>
        <taxon>Sar</taxon>
        <taxon>Stramenopiles</taxon>
        <taxon>Oomycota</taxon>
        <taxon>Peronosporomycetes</taxon>
        <taxon>Peronosporales</taxon>
        <taxon>Peronosporaceae</taxon>
        <taxon>Phytophthora</taxon>
    </lineage>
</organism>
<dbReference type="OrthoDB" id="101931at2759"/>
<feature type="non-terminal residue" evidence="1">
    <location>
        <position position="1"/>
    </location>
</feature>
<name>A0A225V1R9_9STRA</name>
<evidence type="ECO:0000313" key="2">
    <source>
        <dbReference type="Proteomes" id="UP000198211"/>
    </source>
</evidence>
<dbReference type="AlphaFoldDB" id="A0A225V1R9"/>
<dbReference type="EMBL" id="NBNE01008959">
    <property type="protein sequence ID" value="OWY98907.1"/>
    <property type="molecule type" value="Genomic_DNA"/>
</dbReference>
<protein>
    <submittedName>
        <fullName evidence="1">RxLR effector protein</fullName>
    </submittedName>
</protein>
<sequence>GKSDDYVKDALGMNNLAGGTLESHPNYAYFKKFQYEAEGHKLDEMVRGEIPTQEVWMKLGLETMTDVQRMRSDDYRFYVRYATKYDDVVWLSRNTIFQPTIYYGGSKAEMEAKVKIWVTAKRSRGYVEEVLGLDELPAGRLRTQSEFYLQSFLNQNKNTESKLIP</sequence>
<reference evidence="2" key="1">
    <citation type="submission" date="2017-03" db="EMBL/GenBank/DDBJ databases">
        <title>Phytopthora megakarya and P. palmivora, two closely related causual agents of cacao black pod achieved similar genome size and gene model numbers by different mechanisms.</title>
        <authorList>
            <person name="Ali S."/>
            <person name="Shao J."/>
            <person name="Larry D.J."/>
            <person name="Kronmiller B."/>
            <person name="Shen D."/>
            <person name="Strem M.D."/>
            <person name="Melnick R.L."/>
            <person name="Guiltinan M.J."/>
            <person name="Tyler B.M."/>
            <person name="Meinhardt L.W."/>
            <person name="Bailey B.A."/>
        </authorList>
    </citation>
    <scope>NUCLEOTIDE SEQUENCE [LARGE SCALE GENOMIC DNA]</scope>
    <source>
        <strain evidence="2">zdho120</strain>
    </source>
</reference>
<dbReference type="Proteomes" id="UP000198211">
    <property type="component" value="Unassembled WGS sequence"/>
</dbReference>